<evidence type="ECO:0000256" key="1">
    <source>
        <dbReference type="SAM" id="Phobius"/>
    </source>
</evidence>
<sequence length="122" mass="13826">MPLSILYHILGCLLTAILFTIKRARDGMQGLSPSFLIHIAVGHQESIYHPTRFKKLMTSTLNSKYATDVLIFELDNVFVLHNRGLQAVAGRLLRAIIMRTNQSRQTCRKGSEYNIVAYPSHI</sequence>
<reference evidence="3" key="2">
    <citation type="submission" date="2015-01" db="EMBL/GenBank/DDBJ databases">
        <title>Evolutionary Origins and Diversification of the Mycorrhizal Mutualists.</title>
        <authorList>
            <consortium name="DOE Joint Genome Institute"/>
            <consortium name="Mycorrhizal Genomics Consortium"/>
            <person name="Kohler A."/>
            <person name="Kuo A."/>
            <person name="Nagy L.G."/>
            <person name="Floudas D."/>
            <person name="Copeland A."/>
            <person name="Barry K.W."/>
            <person name="Cichocki N."/>
            <person name="Veneault-Fourrey C."/>
            <person name="LaButti K."/>
            <person name="Lindquist E.A."/>
            <person name="Lipzen A."/>
            <person name="Lundell T."/>
            <person name="Morin E."/>
            <person name="Murat C."/>
            <person name="Riley R."/>
            <person name="Ohm R."/>
            <person name="Sun H."/>
            <person name="Tunlid A."/>
            <person name="Henrissat B."/>
            <person name="Grigoriev I.V."/>
            <person name="Hibbett D.S."/>
            <person name="Martin F."/>
        </authorList>
    </citation>
    <scope>NUCLEOTIDE SEQUENCE [LARGE SCALE GENOMIC DNA]</scope>
    <source>
        <strain evidence="3">F 1598</strain>
    </source>
</reference>
<dbReference type="EMBL" id="KN833020">
    <property type="protein sequence ID" value="KIM77914.1"/>
    <property type="molecule type" value="Genomic_DNA"/>
</dbReference>
<keyword evidence="1" id="KW-1133">Transmembrane helix</keyword>
<dbReference type="AlphaFoldDB" id="A0A0C3FDP6"/>
<dbReference type="HOGENOM" id="CLU_2027622_0_0_1"/>
<name>A0A0C3FDP6_PILCF</name>
<keyword evidence="1" id="KW-0812">Transmembrane</keyword>
<accession>A0A0C3FDP6</accession>
<evidence type="ECO:0000313" key="3">
    <source>
        <dbReference type="Proteomes" id="UP000054166"/>
    </source>
</evidence>
<keyword evidence="1" id="KW-0472">Membrane</keyword>
<organism evidence="2 3">
    <name type="scientific">Piloderma croceum (strain F 1598)</name>
    <dbReference type="NCBI Taxonomy" id="765440"/>
    <lineage>
        <taxon>Eukaryota</taxon>
        <taxon>Fungi</taxon>
        <taxon>Dikarya</taxon>
        <taxon>Basidiomycota</taxon>
        <taxon>Agaricomycotina</taxon>
        <taxon>Agaricomycetes</taxon>
        <taxon>Agaricomycetidae</taxon>
        <taxon>Atheliales</taxon>
        <taxon>Atheliaceae</taxon>
        <taxon>Piloderma</taxon>
    </lineage>
</organism>
<feature type="transmembrane region" description="Helical" evidence="1">
    <location>
        <begin position="6"/>
        <end position="24"/>
    </location>
</feature>
<proteinExistence type="predicted"/>
<evidence type="ECO:0000313" key="2">
    <source>
        <dbReference type="EMBL" id="KIM77914.1"/>
    </source>
</evidence>
<keyword evidence="3" id="KW-1185">Reference proteome</keyword>
<protein>
    <submittedName>
        <fullName evidence="2">Uncharacterized protein</fullName>
    </submittedName>
</protein>
<dbReference type="InParanoid" id="A0A0C3FDP6"/>
<reference evidence="2 3" key="1">
    <citation type="submission" date="2014-04" db="EMBL/GenBank/DDBJ databases">
        <authorList>
            <consortium name="DOE Joint Genome Institute"/>
            <person name="Kuo A."/>
            <person name="Tarkka M."/>
            <person name="Buscot F."/>
            <person name="Kohler A."/>
            <person name="Nagy L.G."/>
            <person name="Floudas D."/>
            <person name="Copeland A."/>
            <person name="Barry K.W."/>
            <person name="Cichocki N."/>
            <person name="Veneault-Fourrey C."/>
            <person name="LaButti K."/>
            <person name="Lindquist E.A."/>
            <person name="Lipzen A."/>
            <person name="Lundell T."/>
            <person name="Morin E."/>
            <person name="Murat C."/>
            <person name="Sun H."/>
            <person name="Tunlid A."/>
            <person name="Henrissat B."/>
            <person name="Grigoriev I.V."/>
            <person name="Hibbett D.S."/>
            <person name="Martin F."/>
            <person name="Nordberg H.P."/>
            <person name="Cantor M.N."/>
            <person name="Hua S.X."/>
        </authorList>
    </citation>
    <scope>NUCLEOTIDE SEQUENCE [LARGE SCALE GENOMIC DNA]</scope>
    <source>
        <strain evidence="2 3">F 1598</strain>
    </source>
</reference>
<dbReference type="Proteomes" id="UP000054166">
    <property type="component" value="Unassembled WGS sequence"/>
</dbReference>
<gene>
    <name evidence="2" type="ORF">PILCRDRAFT_605971</name>
</gene>